<dbReference type="Proteomes" id="UP000815677">
    <property type="component" value="Unassembled WGS sequence"/>
</dbReference>
<evidence type="ECO:0000313" key="2">
    <source>
        <dbReference type="Proteomes" id="UP000815677"/>
    </source>
</evidence>
<name>A0ABQ0L8X9_MYCCL</name>
<dbReference type="EMBL" id="DF842913">
    <property type="protein sequence ID" value="GAT46914.1"/>
    <property type="molecule type" value="Genomic_DNA"/>
</dbReference>
<organism evidence="1 2">
    <name type="scientific">Mycena chlorophos</name>
    <name type="common">Agaric fungus</name>
    <name type="synonym">Agaricus chlorophos</name>
    <dbReference type="NCBI Taxonomy" id="658473"/>
    <lineage>
        <taxon>Eukaryota</taxon>
        <taxon>Fungi</taxon>
        <taxon>Dikarya</taxon>
        <taxon>Basidiomycota</taxon>
        <taxon>Agaricomycotina</taxon>
        <taxon>Agaricomycetes</taxon>
        <taxon>Agaricomycetidae</taxon>
        <taxon>Agaricales</taxon>
        <taxon>Marasmiineae</taxon>
        <taxon>Mycenaceae</taxon>
        <taxon>Mycena</taxon>
    </lineage>
</organism>
<protein>
    <submittedName>
        <fullName evidence="1">Uncharacterized protein</fullName>
    </submittedName>
</protein>
<keyword evidence="2" id="KW-1185">Reference proteome</keyword>
<accession>A0ABQ0L8X9</accession>
<sequence>MAATTVLEEAFLRMTLLCAVDCGVDGLGSGWLQLQAYKEFPALAQALADLAAGNNSTIYAASGAQEFVCGGAPVNRIGLADLLCGHGGIRAFADVWAPLSLRIWLEDPPAPLLVIGNLRDPVPTKLPTSSSLALACSHTTSAGIHPSSFPRPPSMTTSACISVSGRYRRQARIASQMCSFSVPMQVWWRRLARALSRPTFHAAAPSLAGVCGRPSGRDRRQLQPKESCQLARLARRYCQSEEWE</sequence>
<evidence type="ECO:0000313" key="1">
    <source>
        <dbReference type="EMBL" id="GAT46914.1"/>
    </source>
</evidence>
<gene>
    <name evidence="1" type="ORF">MCHLO_04407</name>
</gene>
<proteinExistence type="predicted"/>
<reference evidence="1" key="1">
    <citation type="submission" date="2014-09" db="EMBL/GenBank/DDBJ databases">
        <title>Genome sequence of the luminous mushroom Mycena chlorophos for searching fungal bioluminescence genes.</title>
        <authorList>
            <person name="Tanaka Y."/>
            <person name="Kasuga D."/>
            <person name="Oba Y."/>
            <person name="Hase S."/>
            <person name="Sato K."/>
            <person name="Oba Y."/>
            <person name="Sakakibara Y."/>
        </authorList>
    </citation>
    <scope>NUCLEOTIDE SEQUENCE</scope>
</reference>